<dbReference type="EMBL" id="CP029490">
    <property type="protein sequence ID" value="AWN21466.1"/>
    <property type="molecule type" value="Genomic_DNA"/>
</dbReference>
<keyword evidence="2" id="KW-1185">Reference proteome</keyword>
<proteinExistence type="predicted"/>
<accession>A0ABM6W7D2</accession>
<name>A0ABM6W7D2_9STRE</name>
<reference evidence="1 2" key="1">
    <citation type="submission" date="2018-05" db="EMBL/GenBank/DDBJ databases">
        <title>Complete genome sequences of Streptococcus sobrinus.</title>
        <authorList>
            <person name="Sales M."/>
            <person name="Jensen P.A."/>
        </authorList>
    </citation>
    <scope>NUCLEOTIDE SEQUENCE [LARGE SCALE GENOMIC DNA]</scope>
    <source>
        <strain evidence="1 2">SL1</strain>
    </source>
</reference>
<gene>
    <name evidence="1" type="ORF">DK182_09080</name>
</gene>
<dbReference type="RefSeq" id="WP_002960274.1">
    <property type="nucleotide sequence ID" value="NZ_CP029490.1"/>
</dbReference>
<organism evidence="1 2">
    <name type="scientific">Streptococcus sobrinus</name>
    <dbReference type="NCBI Taxonomy" id="1310"/>
    <lineage>
        <taxon>Bacteria</taxon>
        <taxon>Bacillati</taxon>
        <taxon>Bacillota</taxon>
        <taxon>Bacilli</taxon>
        <taxon>Lactobacillales</taxon>
        <taxon>Streptococcaceae</taxon>
        <taxon>Streptococcus</taxon>
    </lineage>
</organism>
<dbReference type="GeneID" id="93924656"/>
<evidence type="ECO:0000313" key="1">
    <source>
        <dbReference type="EMBL" id="AWN21466.1"/>
    </source>
</evidence>
<protein>
    <submittedName>
        <fullName evidence="1">Uncharacterized protein</fullName>
    </submittedName>
</protein>
<sequence length="141" mass="16229">MVELSSRPKTKIIKGYYLTGAGQEANLYYFKINEAHKDFDQVEPGQVCLTFYQSGKVLTALPALIRVDSIISADKGVRHFLNEEKQQHYPLMPILGIYSEFDSLDFENILRSYHHLESDIHRLAQVTRVQGTLFDFMEGED</sequence>
<evidence type="ECO:0000313" key="2">
    <source>
        <dbReference type="Proteomes" id="UP000245369"/>
    </source>
</evidence>
<dbReference type="Proteomes" id="UP000245369">
    <property type="component" value="Chromosome"/>
</dbReference>